<evidence type="ECO:0000313" key="3">
    <source>
        <dbReference type="EMBL" id="SHF55761.1"/>
    </source>
</evidence>
<protein>
    <submittedName>
        <fullName evidence="2">Uncharacterized protein</fullName>
    </submittedName>
</protein>
<accession>A0A0F5LR91</accession>
<organism evidence="2 4">
    <name type="scientific">Devosia limi DSM 17137</name>
    <dbReference type="NCBI Taxonomy" id="1121477"/>
    <lineage>
        <taxon>Bacteria</taxon>
        <taxon>Pseudomonadati</taxon>
        <taxon>Pseudomonadota</taxon>
        <taxon>Alphaproteobacteria</taxon>
        <taxon>Hyphomicrobiales</taxon>
        <taxon>Devosiaceae</taxon>
        <taxon>Devosia</taxon>
    </lineage>
</organism>
<dbReference type="OrthoDB" id="8304384at2"/>
<dbReference type="EMBL" id="LAJF01000068">
    <property type="protein sequence ID" value="KKB84649.1"/>
    <property type="molecule type" value="Genomic_DNA"/>
</dbReference>
<reference evidence="2 4" key="1">
    <citation type="submission" date="2015-03" db="EMBL/GenBank/DDBJ databases">
        <authorList>
            <person name="Hassan Y.I."/>
            <person name="Lepp D."/>
            <person name="Zhou T."/>
        </authorList>
    </citation>
    <scope>NUCLEOTIDE SEQUENCE [LARGE SCALE GENOMIC DNA]</scope>
    <source>
        <strain evidence="2 4">DSM 17137</strain>
    </source>
</reference>
<evidence type="ECO:0000313" key="2">
    <source>
        <dbReference type="EMBL" id="KKB84649.1"/>
    </source>
</evidence>
<sequence length="158" mass="17238">MSAHLIYDLAPLGSVIRYSDGQPRPPERHRNKLSTWQNTNGGGRLVRKQAEQRVGNTIIPASITLHEGDHGSREIIVLRVFRTFSVTSALKFVGAERPAIGAVRVFDRAGENAELVHLASHRAAAEEWLTRHGYPNAVLDEVTTDAVAAEVVEGRAAA</sequence>
<dbReference type="PIRSF" id="PIRSF036055">
    <property type="entry name" value="UCP036055"/>
    <property type="match status" value="1"/>
</dbReference>
<dbReference type="STRING" id="1121477.SAMN02745223_02976"/>
<dbReference type="PATRIC" id="fig|1121477.3.peg.3027"/>
<dbReference type="Proteomes" id="UP000033608">
    <property type="component" value="Unassembled WGS sequence"/>
</dbReference>
<evidence type="ECO:0000256" key="1">
    <source>
        <dbReference type="SAM" id="MobiDB-lite"/>
    </source>
</evidence>
<dbReference type="AlphaFoldDB" id="A0A0F5LR91"/>
<proteinExistence type="predicted"/>
<evidence type="ECO:0000313" key="4">
    <source>
        <dbReference type="Proteomes" id="UP000033608"/>
    </source>
</evidence>
<reference evidence="3 5" key="2">
    <citation type="submission" date="2016-11" db="EMBL/GenBank/DDBJ databases">
        <authorList>
            <person name="Jaros S."/>
            <person name="Januszkiewicz K."/>
            <person name="Wedrychowicz H."/>
        </authorList>
    </citation>
    <scope>NUCLEOTIDE SEQUENCE [LARGE SCALE GENOMIC DNA]</scope>
    <source>
        <strain evidence="3 5">DSM 17137</strain>
    </source>
</reference>
<dbReference type="EMBL" id="FQVC01000009">
    <property type="protein sequence ID" value="SHF55761.1"/>
    <property type="molecule type" value="Genomic_DNA"/>
</dbReference>
<dbReference type="InterPro" id="IPR017042">
    <property type="entry name" value="UCP036055"/>
</dbReference>
<name>A0A0F5LR91_9HYPH</name>
<dbReference type="RefSeq" id="WP_046135111.1">
    <property type="nucleotide sequence ID" value="NZ_FQVC01000009.1"/>
</dbReference>
<evidence type="ECO:0000313" key="5">
    <source>
        <dbReference type="Proteomes" id="UP000184533"/>
    </source>
</evidence>
<gene>
    <name evidence="3" type="ORF">SAMN02745223_02976</name>
    <name evidence="2" type="ORF">VW29_09610</name>
</gene>
<dbReference type="Proteomes" id="UP000184533">
    <property type="component" value="Unassembled WGS sequence"/>
</dbReference>
<keyword evidence="4" id="KW-1185">Reference proteome</keyword>
<feature type="region of interest" description="Disordered" evidence="1">
    <location>
        <begin position="18"/>
        <end position="42"/>
    </location>
</feature>